<dbReference type="Proteomes" id="UP001233999">
    <property type="component" value="Unassembled WGS sequence"/>
</dbReference>
<evidence type="ECO:0000259" key="2">
    <source>
        <dbReference type="PROSITE" id="PS50278"/>
    </source>
</evidence>
<dbReference type="InterPro" id="IPR029034">
    <property type="entry name" value="Cystine-knot_cytokine"/>
</dbReference>
<dbReference type="SUPFAM" id="SSF57501">
    <property type="entry name" value="Cystine-knot cytokines"/>
    <property type="match status" value="1"/>
</dbReference>
<organism evidence="3 4">
    <name type="scientific">Diploptera punctata</name>
    <name type="common">Pacific beetle cockroach</name>
    <dbReference type="NCBI Taxonomy" id="6984"/>
    <lineage>
        <taxon>Eukaryota</taxon>
        <taxon>Metazoa</taxon>
        <taxon>Ecdysozoa</taxon>
        <taxon>Arthropoda</taxon>
        <taxon>Hexapoda</taxon>
        <taxon>Insecta</taxon>
        <taxon>Pterygota</taxon>
        <taxon>Neoptera</taxon>
        <taxon>Polyneoptera</taxon>
        <taxon>Dictyoptera</taxon>
        <taxon>Blattodea</taxon>
        <taxon>Blaberoidea</taxon>
        <taxon>Blaberidae</taxon>
        <taxon>Diplopterinae</taxon>
        <taxon>Diploptera</taxon>
    </lineage>
</organism>
<dbReference type="EMBL" id="JASPKZ010001586">
    <property type="protein sequence ID" value="KAJ9597745.1"/>
    <property type="molecule type" value="Genomic_DNA"/>
</dbReference>
<evidence type="ECO:0000313" key="4">
    <source>
        <dbReference type="Proteomes" id="UP001233999"/>
    </source>
</evidence>
<dbReference type="GO" id="GO:0016020">
    <property type="term" value="C:membrane"/>
    <property type="evidence" value="ECO:0007669"/>
    <property type="project" value="InterPro"/>
</dbReference>
<dbReference type="GO" id="GO:0008083">
    <property type="term" value="F:growth factor activity"/>
    <property type="evidence" value="ECO:0007669"/>
    <property type="project" value="InterPro"/>
</dbReference>
<feature type="signal peptide" evidence="1">
    <location>
        <begin position="1"/>
        <end position="17"/>
    </location>
</feature>
<keyword evidence="4" id="KW-1185">Reference proteome</keyword>
<evidence type="ECO:0000313" key="3">
    <source>
        <dbReference type="EMBL" id="KAJ9597745.1"/>
    </source>
</evidence>
<dbReference type="Pfam" id="PF00341">
    <property type="entry name" value="PDGF"/>
    <property type="match status" value="1"/>
</dbReference>
<name>A0AAD8ENY6_DIPPU</name>
<dbReference type="PROSITE" id="PS50278">
    <property type="entry name" value="PDGF_2"/>
    <property type="match status" value="1"/>
</dbReference>
<dbReference type="InterPro" id="IPR000072">
    <property type="entry name" value="PDGF/VEGF_dom"/>
</dbReference>
<proteinExistence type="predicted"/>
<gene>
    <name evidence="3" type="ORF">L9F63_011353</name>
</gene>
<accession>A0AAD8ENY6</accession>
<protein>
    <recommendedName>
        <fullName evidence="2">Platelet-derived growth factor (PDGF) family profile domain-containing protein</fullName>
    </recommendedName>
</protein>
<dbReference type="Gene3D" id="2.10.90.10">
    <property type="entry name" value="Cystine-knot cytokines"/>
    <property type="match status" value="1"/>
</dbReference>
<reference evidence="3" key="1">
    <citation type="journal article" date="2023" name="IScience">
        <title>Live-bearing cockroach genome reveals convergent evolutionary mechanisms linked to viviparity in insects and beyond.</title>
        <authorList>
            <person name="Fouks B."/>
            <person name="Harrison M.C."/>
            <person name="Mikhailova A.A."/>
            <person name="Marchal E."/>
            <person name="English S."/>
            <person name="Carruthers M."/>
            <person name="Jennings E.C."/>
            <person name="Chiamaka E.L."/>
            <person name="Frigard R.A."/>
            <person name="Pippel M."/>
            <person name="Attardo G.M."/>
            <person name="Benoit J.B."/>
            <person name="Bornberg-Bauer E."/>
            <person name="Tobe S.S."/>
        </authorList>
    </citation>
    <scope>NUCLEOTIDE SEQUENCE</scope>
    <source>
        <strain evidence="3">Stay&amp;Tobe</strain>
    </source>
</reference>
<evidence type="ECO:0000256" key="1">
    <source>
        <dbReference type="SAM" id="SignalP"/>
    </source>
</evidence>
<sequence>MKILLILFSLLCTSVQGDYEKCILECEDTADPHKFTEHDDNVCQTKENRDKIDKAHKMFGCEKEPVRSLVKLKGNDYNVKFTPSIVEVNRCRGACSPGLNCVPAEKSMKEFDVRRLENGIMTCGKVEVEEHISCRCECSPKTCNDKQKFENCECICLNEDEIPECEMSDKHEWSSTDCECKCMDSVQCGSMHMWDSKECKCVLKEENDVKR</sequence>
<comment type="caution">
    <text evidence="3">The sequence shown here is derived from an EMBL/GenBank/DDBJ whole genome shotgun (WGS) entry which is preliminary data.</text>
</comment>
<keyword evidence="1" id="KW-0732">Signal</keyword>
<feature type="domain" description="Platelet-derived growth factor (PDGF) family profile" evidence="2">
    <location>
        <begin position="63"/>
        <end position="137"/>
    </location>
</feature>
<reference evidence="3" key="2">
    <citation type="submission" date="2023-05" db="EMBL/GenBank/DDBJ databases">
        <authorList>
            <person name="Fouks B."/>
        </authorList>
    </citation>
    <scope>NUCLEOTIDE SEQUENCE</scope>
    <source>
        <strain evidence="3">Stay&amp;Tobe</strain>
        <tissue evidence="3">Testes</tissue>
    </source>
</reference>
<dbReference type="AlphaFoldDB" id="A0AAD8ENY6"/>
<feature type="chain" id="PRO_5041973275" description="Platelet-derived growth factor (PDGF) family profile domain-containing protein" evidence="1">
    <location>
        <begin position="18"/>
        <end position="211"/>
    </location>
</feature>